<reference evidence="2" key="1">
    <citation type="submission" date="2014-09" db="EMBL/GenBank/DDBJ databases">
        <authorList>
            <person name="Magalhaes I.L.F."/>
            <person name="Oliveira U."/>
            <person name="Santos F.R."/>
            <person name="Vidigal T.H.D.A."/>
            <person name="Brescovit A.D."/>
            <person name="Santos A.J."/>
        </authorList>
    </citation>
    <scope>NUCLEOTIDE SEQUENCE</scope>
    <source>
        <tissue evidence="2">Shoot tissue taken approximately 20 cm above the soil surface</tissue>
    </source>
</reference>
<feature type="compositionally biased region" description="Basic and acidic residues" evidence="1">
    <location>
        <begin position="27"/>
        <end position="37"/>
    </location>
</feature>
<feature type="region of interest" description="Disordered" evidence="1">
    <location>
        <begin position="1"/>
        <end position="37"/>
    </location>
</feature>
<reference evidence="2" key="2">
    <citation type="journal article" date="2015" name="Data Brief">
        <title>Shoot transcriptome of the giant reed, Arundo donax.</title>
        <authorList>
            <person name="Barrero R.A."/>
            <person name="Guerrero F.D."/>
            <person name="Moolhuijzen P."/>
            <person name="Goolsby J.A."/>
            <person name="Tidwell J."/>
            <person name="Bellgard S.E."/>
            <person name="Bellgard M.I."/>
        </authorList>
    </citation>
    <scope>NUCLEOTIDE SEQUENCE</scope>
    <source>
        <tissue evidence="2">Shoot tissue taken approximately 20 cm above the soil surface</tissue>
    </source>
</reference>
<proteinExistence type="predicted"/>
<protein>
    <submittedName>
        <fullName evidence="2">Digalactosyldiacylglycerol synthase 1</fullName>
    </submittedName>
</protein>
<sequence length="37" mass="4092">MAFRIAVIPERSTRRLAPDAPGGHPSSARDENCLRRS</sequence>
<dbReference type="AlphaFoldDB" id="A0A0A9GCG8"/>
<name>A0A0A9GCG8_ARUDO</name>
<evidence type="ECO:0000256" key="1">
    <source>
        <dbReference type="SAM" id="MobiDB-lite"/>
    </source>
</evidence>
<accession>A0A0A9GCG8</accession>
<evidence type="ECO:0000313" key="2">
    <source>
        <dbReference type="EMBL" id="JAE18383.1"/>
    </source>
</evidence>
<dbReference type="EMBL" id="GBRH01179513">
    <property type="protein sequence ID" value="JAE18383.1"/>
    <property type="molecule type" value="Transcribed_RNA"/>
</dbReference>
<organism evidence="2">
    <name type="scientific">Arundo donax</name>
    <name type="common">Giant reed</name>
    <name type="synonym">Donax arundinaceus</name>
    <dbReference type="NCBI Taxonomy" id="35708"/>
    <lineage>
        <taxon>Eukaryota</taxon>
        <taxon>Viridiplantae</taxon>
        <taxon>Streptophyta</taxon>
        <taxon>Embryophyta</taxon>
        <taxon>Tracheophyta</taxon>
        <taxon>Spermatophyta</taxon>
        <taxon>Magnoliopsida</taxon>
        <taxon>Liliopsida</taxon>
        <taxon>Poales</taxon>
        <taxon>Poaceae</taxon>
        <taxon>PACMAD clade</taxon>
        <taxon>Arundinoideae</taxon>
        <taxon>Arundineae</taxon>
        <taxon>Arundo</taxon>
    </lineage>
</organism>